<evidence type="ECO:0000256" key="3">
    <source>
        <dbReference type="ARBA" id="ARBA00023052"/>
    </source>
</evidence>
<evidence type="ECO:0000256" key="1">
    <source>
        <dbReference type="ARBA" id="ARBA00001964"/>
    </source>
</evidence>
<reference evidence="6" key="1">
    <citation type="submission" date="2021-12" db="EMBL/GenBank/DDBJ databases">
        <title>Discovery of the Pendulisporaceae a myxobacterial family with distinct sporulation behavior and unique specialized metabolism.</title>
        <authorList>
            <person name="Garcia R."/>
            <person name="Popoff A."/>
            <person name="Bader C.D."/>
            <person name="Loehr J."/>
            <person name="Walesch S."/>
            <person name="Walt C."/>
            <person name="Boldt J."/>
            <person name="Bunk B."/>
            <person name="Haeckl F.J.F.P.J."/>
            <person name="Gunesch A.P."/>
            <person name="Birkelbach J."/>
            <person name="Nuebel U."/>
            <person name="Pietschmann T."/>
            <person name="Bach T."/>
            <person name="Mueller R."/>
        </authorList>
    </citation>
    <scope>NUCLEOTIDE SEQUENCE</scope>
    <source>
        <strain evidence="6">MSr11367</strain>
    </source>
</reference>
<gene>
    <name evidence="6" type="ORF">LVJ94_16550</name>
</gene>
<dbReference type="Proteomes" id="UP001374803">
    <property type="component" value="Chromosome"/>
</dbReference>
<keyword evidence="7" id="KW-1185">Reference proteome</keyword>
<accession>A0ABZ2LDJ7</accession>
<sequence length="283" mass="30321">MVGSHVPHLDSPVAPLEDDVADARLPELLEVYRAVVRARALEARRDELEQKGGALPRRAAFVPEDAFAGATFSLGADDWLVGEGTETALALARGATLADFVAHAFGRGRNPWNVRERRTVSSDLRNGAHITQAAGIAWGAKIERRALAVLVTFTDDIVTTGEFHNGVNFAGVFKAPVVFLCTSQTALIDVAPAYGIASTVCQAADFSSVARAVADARKRALAGLGPTFVEARIEDARGMTPLRRHLEARGLFNAEQEASLLAEAHSEIDRALSDFVPTGRRTE</sequence>
<dbReference type="InterPro" id="IPR001017">
    <property type="entry name" value="DH_E1"/>
</dbReference>
<dbReference type="RefSeq" id="WP_394838512.1">
    <property type="nucleotide sequence ID" value="NZ_CP089983.1"/>
</dbReference>
<evidence type="ECO:0000256" key="2">
    <source>
        <dbReference type="ARBA" id="ARBA00023002"/>
    </source>
</evidence>
<dbReference type="EMBL" id="CP089983">
    <property type="protein sequence ID" value="WXB08837.1"/>
    <property type="molecule type" value="Genomic_DNA"/>
</dbReference>
<evidence type="ECO:0000313" key="7">
    <source>
        <dbReference type="Proteomes" id="UP001374803"/>
    </source>
</evidence>
<organism evidence="6 7">
    <name type="scientific">Pendulispora rubella</name>
    <dbReference type="NCBI Taxonomy" id="2741070"/>
    <lineage>
        <taxon>Bacteria</taxon>
        <taxon>Pseudomonadati</taxon>
        <taxon>Myxococcota</taxon>
        <taxon>Myxococcia</taxon>
        <taxon>Myxococcales</taxon>
        <taxon>Sorangiineae</taxon>
        <taxon>Pendulisporaceae</taxon>
        <taxon>Pendulispora</taxon>
    </lineage>
</organism>
<evidence type="ECO:0000259" key="5">
    <source>
        <dbReference type="Pfam" id="PF00676"/>
    </source>
</evidence>
<comment type="catalytic activity">
    <reaction evidence="4">
        <text>N(6)-[(R)-lipoyl]-L-lysyl-[protein] + 3-methyl-2-oxobutanoate + H(+) = N(6)-[(R)-S(8)-2-methylpropanoyldihydrolipoyl]-L-lysyl-[protein] + CO2</text>
        <dbReference type="Rhea" id="RHEA:13457"/>
        <dbReference type="Rhea" id="RHEA-COMP:10474"/>
        <dbReference type="Rhea" id="RHEA-COMP:10497"/>
        <dbReference type="ChEBI" id="CHEBI:11851"/>
        <dbReference type="ChEBI" id="CHEBI:15378"/>
        <dbReference type="ChEBI" id="CHEBI:16526"/>
        <dbReference type="ChEBI" id="CHEBI:83099"/>
        <dbReference type="ChEBI" id="CHEBI:83142"/>
        <dbReference type="EC" id="1.2.4.4"/>
    </reaction>
</comment>
<comment type="similarity">
    <text evidence="4">Belongs to the BCKDHA family.</text>
</comment>
<comment type="cofactor">
    <cofactor evidence="1 4">
        <name>thiamine diphosphate</name>
        <dbReference type="ChEBI" id="CHEBI:58937"/>
    </cofactor>
</comment>
<protein>
    <recommendedName>
        <fullName evidence="4">2-oxoisovalerate dehydrogenase subunit alpha</fullName>
        <ecNumber evidence="4">1.2.4.4</ecNumber>
    </recommendedName>
    <alternativeName>
        <fullName evidence="4">Branched-chain alpha-keto acid dehydrogenase E1 component alpha chain</fullName>
    </alternativeName>
</protein>
<dbReference type="InterPro" id="IPR050771">
    <property type="entry name" value="Alpha-ketoacid_DH_E1_comp"/>
</dbReference>
<evidence type="ECO:0000256" key="4">
    <source>
        <dbReference type="RuleBase" id="RU365014"/>
    </source>
</evidence>
<dbReference type="EC" id="1.2.4.4" evidence="4"/>
<dbReference type="Pfam" id="PF00676">
    <property type="entry name" value="E1_dh"/>
    <property type="match status" value="1"/>
</dbReference>
<dbReference type="Gene3D" id="3.40.50.970">
    <property type="match status" value="1"/>
</dbReference>
<dbReference type="PANTHER" id="PTHR43380:SF1">
    <property type="entry name" value="2-OXOISOVALERATE DEHYDROGENASE SUBUNIT ALPHA, MITOCHONDRIAL"/>
    <property type="match status" value="1"/>
</dbReference>
<proteinExistence type="inferred from homology"/>
<comment type="function">
    <text evidence="4">The branched-chain alpha-keto dehydrogenase complex catalyzes the overall conversion of alpha-keto acids to acyl-CoA and CO(2). It contains multiple copies of three enzymatic components: branched-chain alpha-keto acid decarboxylase (E1), lipoamide acyltransferase (E2) and lipoamide dehydrogenase (E3).</text>
</comment>
<keyword evidence="3 4" id="KW-0786">Thiamine pyrophosphate</keyword>
<keyword evidence="2 4" id="KW-0560">Oxidoreductase</keyword>
<dbReference type="PANTHER" id="PTHR43380">
    <property type="entry name" value="2-OXOISOVALERATE DEHYDROGENASE SUBUNIT ALPHA, MITOCHONDRIAL"/>
    <property type="match status" value="1"/>
</dbReference>
<dbReference type="InterPro" id="IPR029061">
    <property type="entry name" value="THDP-binding"/>
</dbReference>
<dbReference type="SUPFAM" id="SSF52518">
    <property type="entry name" value="Thiamin diphosphate-binding fold (THDP-binding)"/>
    <property type="match status" value="1"/>
</dbReference>
<feature type="domain" description="Dehydrogenase E1 component" evidence="5">
    <location>
        <begin position="39"/>
        <end position="231"/>
    </location>
</feature>
<evidence type="ECO:0000313" key="6">
    <source>
        <dbReference type="EMBL" id="WXB08837.1"/>
    </source>
</evidence>
<name>A0ABZ2LDJ7_9BACT</name>